<reference evidence="2 3" key="1">
    <citation type="submission" date="2017-11" db="EMBL/GenBank/DDBJ databases">
        <title>Genome sequence of Entomoplasma somnilux PYAN-1 (ATCC 49194).</title>
        <authorList>
            <person name="Lo W.-S."/>
            <person name="Gasparich G.E."/>
            <person name="Kuo C.-H."/>
        </authorList>
    </citation>
    <scope>NUCLEOTIDE SEQUENCE [LARGE SCALE GENOMIC DNA]</scope>
    <source>
        <strain evidence="2 3">PYAN-1</strain>
    </source>
</reference>
<keyword evidence="3" id="KW-1185">Reference proteome</keyword>
<proteinExistence type="predicted"/>
<evidence type="ECO:0008006" key="4">
    <source>
        <dbReference type="Google" id="ProtNLM"/>
    </source>
</evidence>
<dbReference type="Proteomes" id="UP000232230">
    <property type="component" value="Chromosome"/>
</dbReference>
<keyword evidence="1" id="KW-0732">Signal</keyword>
<evidence type="ECO:0000313" key="2">
    <source>
        <dbReference type="EMBL" id="ATZ19090.1"/>
    </source>
</evidence>
<feature type="signal peptide" evidence="1">
    <location>
        <begin position="1"/>
        <end position="22"/>
    </location>
</feature>
<organism evidence="2 3">
    <name type="scientific">Williamsoniiplasma somnilux</name>
    <dbReference type="NCBI Taxonomy" id="215578"/>
    <lineage>
        <taxon>Bacteria</taxon>
        <taxon>Bacillati</taxon>
        <taxon>Mycoplasmatota</taxon>
        <taxon>Mollicutes</taxon>
        <taxon>Entomoplasmatales</taxon>
        <taxon>Williamsoniiplasma</taxon>
    </lineage>
</organism>
<feature type="chain" id="PRO_5014888103" description="Lipoprotein" evidence="1">
    <location>
        <begin position="23"/>
        <end position="471"/>
    </location>
</feature>
<dbReference type="EMBL" id="CP024965">
    <property type="protein sequence ID" value="ATZ19090.1"/>
    <property type="molecule type" value="Genomic_DNA"/>
</dbReference>
<name>A0A2K8NZ31_9MOLU</name>
<protein>
    <recommendedName>
        <fullName evidence="4">Lipoprotein</fullName>
    </recommendedName>
</protein>
<dbReference type="RefSeq" id="WP_024863603.1">
    <property type="nucleotide sequence ID" value="NZ_CP024965.1"/>
</dbReference>
<evidence type="ECO:0000313" key="3">
    <source>
        <dbReference type="Proteomes" id="UP000232230"/>
    </source>
</evidence>
<evidence type="ECO:0000256" key="1">
    <source>
        <dbReference type="SAM" id="SignalP"/>
    </source>
</evidence>
<dbReference type="AlphaFoldDB" id="A0A2K8NZ31"/>
<dbReference type="KEGG" id="esx:ESOMN_v1c07080"/>
<accession>A0A2K8NZ31</accession>
<gene>
    <name evidence="2" type="ORF">ESOMN_v1c07080</name>
</gene>
<sequence length="471" mass="53067">MKKTLLSLLLTGLTLTSGIAVVSCGDNNDFDNSFHIGEKPNINQIIKNRNFTFNLSFKQTEEEANNESNVKSQLWSKLTNQNPQIVNKPEYFELTINTIEKTAKISTTNLNPIFVGSVDLEYNFLPYELATPKTDLGEIKIFNSTPEGNVDNNIIEIIKTKYTDDLTNKYISSIDDFEYNGTNKITFKIHVANKGVDSPKYKSGTYDGLATYWVKGNLENIFGDTNEIKDDIQNETELKNLITSYVNQKVNANYVTFSTKFNDINPKTIEVTSKDEHYSGKFAITFTGKLGVDLFSNRPELGTTFFDNVGTTAEQLQNRIIEELKKKDDTFKTFWNINLDNPSFSNIKEINDNNGTGSRKKEIKITINANTNLIGNFDLTARSEELNPILILKKDIPNISVVNNNGVSAKSFGPDFKTIEDVKKIVTDKLQGFEIVENKDSKYIIFKGKAGTLMGTESLTIYNDFPESTEN</sequence>
<dbReference type="PROSITE" id="PS51257">
    <property type="entry name" value="PROKAR_LIPOPROTEIN"/>
    <property type="match status" value="1"/>
</dbReference>